<evidence type="ECO:0000256" key="1">
    <source>
        <dbReference type="ARBA" id="ARBA00004635"/>
    </source>
</evidence>
<comment type="similarity">
    <text evidence="2">Belongs to the GerABKC lipoprotein family.</text>
</comment>
<protein>
    <submittedName>
        <fullName evidence="10">Ger(X)C family spore germination protein</fullName>
    </submittedName>
</protein>
<evidence type="ECO:0000313" key="11">
    <source>
        <dbReference type="Proteomes" id="UP000264541"/>
    </source>
</evidence>
<evidence type="ECO:0000256" key="2">
    <source>
        <dbReference type="ARBA" id="ARBA00007886"/>
    </source>
</evidence>
<dbReference type="GO" id="GO:0016020">
    <property type="term" value="C:membrane"/>
    <property type="evidence" value="ECO:0007669"/>
    <property type="project" value="UniProtKB-SubCell"/>
</dbReference>
<evidence type="ECO:0000259" key="9">
    <source>
        <dbReference type="Pfam" id="PF25198"/>
    </source>
</evidence>
<keyword evidence="7" id="KW-0449">Lipoprotein</keyword>
<name>A0A372LJ27_9BACI</name>
<dbReference type="EMBL" id="QVTE01000051">
    <property type="protein sequence ID" value="RFU66395.1"/>
    <property type="molecule type" value="Genomic_DNA"/>
</dbReference>
<dbReference type="InterPro" id="IPR008844">
    <property type="entry name" value="Spore_GerAC-like"/>
</dbReference>
<keyword evidence="4" id="KW-0732">Signal</keyword>
<dbReference type="Pfam" id="PF25198">
    <property type="entry name" value="Spore_GerAC_N"/>
    <property type="match status" value="1"/>
</dbReference>
<dbReference type="PANTHER" id="PTHR35789">
    <property type="entry name" value="SPORE GERMINATION PROTEIN B3"/>
    <property type="match status" value="1"/>
</dbReference>
<feature type="domain" description="Spore germination protein N-terminal" evidence="9">
    <location>
        <begin position="27"/>
        <end position="200"/>
    </location>
</feature>
<keyword evidence="5" id="KW-0472">Membrane</keyword>
<dbReference type="InterPro" id="IPR046953">
    <property type="entry name" value="Spore_GerAC-like_C"/>
</dbReference>
<evidence type="ECO:0000256" key="5">
    <source>
        <dbReference type="ARBA" id="ARBA00023136"/>
    </source>
</evidence>
<sequence length="418" mass="48385">MEERIMYRTLLLILVLLFTVCLAGCYDLKEVDQRAYVIAMGLDKSERENQLKITYIIANPEVGSLVGGSTDEPPQETITVHSSDFITAKNTANTVVSKQLTYEMLQIMVVSEELASRKDFIRWFYDTTKDREIRRDTYLAISKEDASEYLQNNKPQLETRPHKYFQFMITRGVETGMLPDSTFHRFYEITEQDADLFLAIYTTSKPAKDPPARHEDEYMAGEVNAKGDANKTQFAGAAVFKEGVMIGKLNGQETRIASVLDETTDIKDVLSTIHDPFNKEYRLAVRILKKQNNEVTMNLEKSTPEIRIKVPLVVDVLSDRSMVDYTKDTRKREILRRQIKVDFEREYNGLIAKSQQEFKGCPFPLSLDARKYFLTIKEYKNFDWMKTYPDMDIHVTVNIFFTGFGKQTKVPNIKHMRD</sequence>
<evidence type="ECO:0000256" key="7">
    <source>
        <dbReference type="ARBA" id="ARBA00023288"/>
    </source>
</evidence>
<evidence type="ECO:0000256" key="6">
    <source>
        <dbReference type="ARBA" id="ARBA00023139"/>
    </source>
</evidence>
<gene>
    <name evidence="10" type="ORF">D0469_17335</name>
</gene>
<keyword evidence="11" id="KW-1185">Reference proteome</keyword>
<dbReference type="RefSeq" id="WP_117327979.1">
    <property type="nucleotide sequence ID" value="NZ_QVTE01000051.1"/>
</dbReference>
<dbReference type="PANTHER" id="PTHR35789:SF1">
    <property type="entry name" value="SPORE GERMINATION PROTEIN B3"/>
    <property type="match status" value="1"/>
</dbReference>
<dbReference type="AlphaFoldDB" id="A0A372LJ27"/>
<accession>A0A372LJ27</accession>
<evidence type="ECO:0000256" key="4">
    <source>
        <dbReference type="ARBA" id="ARBA00022729"/>
    </source>
</evidence>
<dbReference type="InterPro" id="IPR038501">
    <property type="entry name" value="Spore_GerAC_C_sf"/>
</dbReference>
<evidence type="ECO:0000259" key="8">
    <source>
        <dbReference type="Pfam" id="PF05504"/>
    </source>
</evidence>
<dbReference type="OrthoDB" id="9816067at2"/>
<dbReference type="InterPro" id="IPR057336">
    <property type="entry name" value="GerAC_N"/>
</dbReference>
<organism evidence="10 11">
    <name type="scientific">Peribacillus saganii</name>
    <dbReference type="NCBI Taxonomy" id="2303992"/>
    <lineage>
        <taxon>Bacteria</taxon>
        <taxon>Bacillati</taxon>
        <taxon>Bacillota</taxon>
        <taxon>Bacilli</taxon>
        <taxon>Bacillales</taxon>
        <taxon>Bacillaceae</taxon>
        <taxon>Peribacillus</taxon>
    </lineage>
</organism>
<keyword evidence="3" id="KW-0309">Germination</keyword>
<proteinExistence type="inferred from homology"/>
<reference evidence="10 11" key="1">
    <citation type="submission" date="2018-08" db="EMBL/GenBank/DDBJ databases">
        <title>Bacillus chawlae sp. nov., Bacillus glennii sp. nov., and Bacillus saganii sp. nov. Isolated from the Vehicle Assembly Building at Kennedy Space Center where the Viking Spacecraft were Assembled.</title>
        <authorList>
            <person name="Seuylemezian A."/>
            <person name="Vaishampayan P."/>
        </authorList>
    </citation>
    <scope>NUCLEOTIDE SEQUENCE [LARGE SCALE GENOMIC DNA]</scope>
    <source>
        <strain evidence="10 11">V47-23a</strain>
    </source>
</reference>
<evidence type="ECO:0000313" key="10">
    <source>
        <dbReference type="EMBL" id="RFU66395.1"/>
    </source>
</evidence>
<dbReference type="NCBIfam" id="TIGR02887">
    <property type="entry name" value="spore_ger_x_C"/>
    <property type="match status" value="1"/>
</dbReference>
<dbReference type="Pfam" id="PF05504">
    <property type="entry name" value="Spore_GerAC"/>
    <property type="match status" value="1"/>
</dbReference>
<dbReference type="Gene3D" id="3.30.300.210">
    <property type="entry name" value="Nutrient germinant receptor protein C, domain 3"/>
    <property type="match status" value="1"/>
</dbReference>
<dbReference type="GO" id="GO:0009847">
    <property type="term" value="P:spore germination"/>
    <property type="evidence" value="ECO:0007669"/>
    <property type="project" value="InterPro"/>
</dbReference>
<keyword evidence="6" id="KW-0564">Palmitate</keyword>
<evidence type="ECO:0000256" key="3">
    <source>
        <dbReference type="ARBA" id="ARBA00022544"/>
    </source>
</evidence>
<comment type="caution">
    <text evidence="10">The sequence shown here is derived from an EMBL/GenBank/DDBJ whole genome shotgun (WGS) entry which is preliminary data.</text>
</comment>
<dbReference type="Proteomes" id="UP000264541">
    <property type="component" value="Unassembled WGS sequence"/>
</dbReference>
<feature type="domain" description="Spore germination GerAC-like C-terminal" evidence="8">
    <location>
        <begin position="236"/>
        <end position="402"/>
    </location>
</feature>
<comment type="subcellular location">
    <subcellularLocation>
        <location evidence="1">Membrane</location>
        <topology evidence="1">Lipid-anchor</topology>
    </subcellularLocation>
</comment>